<evidence type="ECO:0000313" key="2">
    <source>
        <dbReference type="EMBL" id="RCW38961.1"/>
    </source>
</evidence>
<organism evidence="2 3">
    <name type="scientific">Marinilabilia salmonicolor</name>
    <dbReference type="NCBI Taxonomy" id="989"/>
    <lineage>
        <taxon>Bacteria</taxon>
        <taxon>Pseudomonadati</taxon>
        <taxon>Bacteroidota</taxon>
        <taxon>Bacteroidia</taxon>
        <taxon>Marinilabiliales</taxon>
        <taxon>Marinilabiliaceae</taxon>
        <taxon>Marinilabilia</taxon>
    </lineage>
</organism>
<dbReference type="Gene3D" id="2.60.120.560">
    <property type="entry name" value="Exo-inulinase, domain 1"/>
    <property type="match status" value="2"/>
</dbReference>
<proteinExistence type="predicted"/>
<dbReference type="Pfam" id="PF06439">
    <property type="entry name" value="3keto-disac_hyd"/>
    <property type="match status" value="2"/>
</dbReference>
<dbReference type="AlphaFoldDB" id="A0A368VIX3"/>
<keyword evidence="3" id="KW-1185">Reference proteome</keyword>
<dbReference type="Proteomes" id="UP000252733">
    <property type="component" value="Unassembled WGS sequence"/>
</dbReference>
<gene>
    <name evidence="2" type="ORF">DFO77_102115</name>
</gene>
<comment type="caution">
    <text evidence="2">The sequence shown here is derived from an EMBL/GenBank/DDBJ whole genome shotgun (WGS) entry which is preliminary data.</text>
</comment>
<accession>A0A368VIX3</accession>
<dbReference type="GO" id="GO:0016787">
    <property type="term" value="F:hydrolase activity"/>
    <property type="evidence" value="ECO:0007669"/>
    <property type="project" value="InterPro"/>
</dbReference>
<dbReference type="RefSeq" id="WP_114436273.1">
    <property type="nucleotide sequence ID" value="NZ_QPIZ01000002.1"/>
</dbReference>
<sequence>MKNILILVFITIYVLMGCSMPHNTLSEVENKDGWQLLFDGSSTNGWKMFNGSDTVVGWTVEDQSLVALGKGGDIGGDIVSERQFKNFELKWDWKIEPQGNSGVMYHVIEDEKFAAPYLTGPAYQMIDDLDFPQELAEWQLTGADYAMHIADPDKKVIKKAGEWNTSRIIFDNGHVEHWLNGVKIVEFEAWTDKWFELKNSGKWENAPEYGLAQKGHICLQDHGSKTWFRNIKIRELPDKPKSFDLFNGDNLNGWVEFGSEKWYVEEGAIIGENGPDKEYGYLATTRYFNDFDLSLEFKQVKDGNSGLFFRSLLEGTKITGWQVEIAPPGKDTGGVYESYGRGWLIQIPEEKEDALNYGEWNTLRIRLEGSKVTTWLNGKQMIELEDEKIGQAQGRIALQIHSDSDVKIMFRALKLQEL</sequence>
<reference evidence="2 3" key="1">
    <citation type="submission" date="2018-07" db="EMBL/GenBank/DDBJ databases">
        <title>Freshwater and sediment microbial communities from various areas in North America, analyzing microbe dynamics in response to fracking.</title>
        <authorList>
            <person name="Lamendella R."/>
        </authorList>
    </citation>
    <scope>NUCLEOTIDE SEQUENCE [LARGE SCALE GENOMIC DNA]</scope>
    <source>
        <strain evidence="2 3">160A</strain>
    </source>
</reference>
<evidence type="ECO:0000259" key="1">
    <source>
        <dbReference type="Pfam" id="PF06439"/>
    </source>
</evidence>
<name>A0A368VIX3_9BACT</name>
<dbReference type="PROSITE" id="PS51257">
    <property type="entry name" value="PROKAR_LIPOPROTEIN"/>
    <property type="match status" value="1"/>
</dbReference>
<dbReference type="EMBL" id="QPIZ01000002">
    <property type="protein sequence ID" value="RCW38961.1"/>
    <property type="molecule type" value="Genomic_DNA"/>
</dbReference>
<dbReference type="InterPro" id="IPR010496">
    <property type="entry name" value="AL/BT2_dom"/>
</dbReference>
<protein>
    <submittedName>
        <fullName evidence="2">Uncharacterized protein DUF1080</fullName>
    </submittedName>
</protein>
<evidence type="ECO:0000313" key="3">
    <source>
        <dbReference type="Proteomes" id="UP000252733"/>
    </source>
</evidence>
<feature type="domain" description="3-keto-alpha-glucoside-1,2-lyase/3-keto-2-hydroxy-glucal hydratase" evidence="1">
    <location>
        <begin position="33"/>
        <end position="234"/>
    </location>
</feature>
<feature type="domain" description="3-keto-alpha-glucoside-1,2-lyase/3-keto-2-hydroxy-glucal hydratase" evidence="1">
    <location>
        <begin position="244"/>
        <end position="415"/>
    </location>
</feature>